<dbReference type="Gene3D" id="1.25.40.10">
    <property type="entry name" value="Tetratricopeptide repeat domain"/>
    <property type="match status" value="1"/>
</dbReference>
<accession>A0AAE3MJI3</accession>
<sequence length="252" mass="29051">MKRHLFLLMLFLAPTAYAQLEVRFDSATVAYNNGDYEKAISYYMEILDEGQHSAALYYNLGNSHYKLNQIAPSIYYYEKALLLAPNDQEIRNNLVYAQNMTLDAISPLPETTLSRFYKQVTGILSFDGWSYLAVVFVLAFVLSYILFYYLRSSTHKRIAFISSLIAITLTVISVVIAFLRYQDFMEDQPAIIFDEEVNVKAEPNERSEIAFTLHEGTKVNVLEEFDAWKKIELSDGQTGWMLSESLKELKDF</sequence>
<dbReference type="Gene3D" id="2.30.30.40">
    <property type="entry name" value="SH3 Domains"/>
    <property type="match status" value="1"/>
</dbReference>
<name>A0AAE3MJI3_9FLAO</name>
<dbReference type="Pfam" id="PF13181">
    <property type="entry name" value="TPR_8"/>
    <property type="match status" value="1"/>
</dbReference>
<evidence type="ECO:0000256" key="1">
    <source>
        <dbReference type="PROSITE-ProRule" id="PRU00339"/>
    </source>
</evidence>
<feature type="repeat" description="TPR" evidence="1">
    <location>
        <begin position="54"/>
        <end position="87"/>
    </location>
</feature>
<keyword evidence="2" id="KW-1133">Transmembrane helix</keyword>
<evidence type="ECO:0000256" key="2">
    <source>
        <dbReference type="SAM" id="Phobius"/>
    </source>
</evidence>
<gene>
    <name evidence="5" type="ORF">OO016_02045</name>
</gene>
<dbReference type="InterPro" id="IPR011990">
    <property type="entry name" value="TPR-like_helical_dom_sf"/>
</dbReference>
<evidence type="ECO:0000313" key="5">
    <source>
        <dbReference type="EMBL" id="MCX2718373.1"/>
    </source>
</evidence>
<organism evidence="5 6">
    <name type="scientific">Lentiprolixibacter aurantiacus</name>
    <dbReference type="NCBI Taxonomy" id="2993939"/>
    <lineage>
        <taxon>Bacteria</taxon>
        <taxon>Pseudomonadati</taxon>
        <taxon>Bacteroidota</taxon>
        <taxon>Flavobacteriia</taxon>
        <taxon>Flavobacteriales</taxon>
        <taxon>Flavobacteriaceae</taxon>
        <taxon>Lentiprolixibacter</taxon>
    </lineage>
</organism>
<feature type="chain" id="PRO_5042083848" evidence="3">
    <location>
        <begin position="19"/>
        <end position="252"/>
    </location>
</feature>
<proteinExistence type="predicted"/>
<keyword evidence="3" id="KW-0732">Signal</keyword>
<feature type="transmembrane region" description="Helical" evidence="2">
    <location>
        <begin position="157"/>
        <end position="179"/>
    </location>
</feature>
<dbReference type="Proteomes" id="UP001207116">
    <property type="component" value="Unassembled WGS sequence"/>
</dbReference>
<feature type="transmembrane region" description="Helical" evidence="2">
    <location>
        <begin position="128"/>
        <end position="150"/>
    </location>
</feature>
<keyword evidence="1" id="KW-0802">TPR repeat</keyword>
<dbReference type="InterPro" id="IPR019734">
    <property type="entry name" value="TPR_rpt"/>
</dbReference>
<keyword evidence="2" id="KW-0472">Membrane</keyword>
<keyword evidence="2" id="KW-0812">Transmembrane</keyword>
<evidence type="ECO:0000313" key="6">
    <source>
        <dbReference type="Proteomes" id="UP001207116"/>
    </source>
</evidence>
<dbReference type="PROSITE" id="PS50005">
    <property type="entry name" value="TPR"/>
    <property type="match status" value="1"/>
</dbReference>
<dbReference type="Pfam" id="PF08239">
    <property type="entry name" value="SH3_3"/>
    <property type="match status" value="1"/>
</dbReference>
<dbReference type="RefSeq" id="WP_266010388.1">
    <property type="nucleotide sequence ID" value="NZ_JAPFQP010000001.1"/>
</dbReference>
<dbReference type="PROSITE" id="PS50293">
    <property type="entry name" value="TPR_REGION"/>
    <property type="match status" value="1"/>
</dbReference>
<feature type="signal peptide" evidence="3">
    <location>
        <begin position="1"/>
        <end position="18"/>
    </location>
</feature>
<evidence type="ECO:0000256" key="3">
    <source>
        <dbReference type="SAM" id="SignalP"/>
    </source>
</evidence>
<dbReference type="SUPFAM" id="SSF48452">
    <property type="entry name" value="TPR-like"/>
    <property type="match status" value="1"/>
</dbReference>
<dbReference type="AlphaFoldDB" id="A0AAE3MJI3"/>
<evidence type="ECO:0000259" key="4">
    <source>
        <dbReference type="SMART" id="SM00287"/>
    </source>
</evidence>
<protein>
    <submittedName>
        <fullName evidence="5">Tetratricopeptide repeat protein</fullName>
    </submittedName>
</protein>
<comment type="caution">
    <text evidence="5">The sequence shown here is derived from an EMBL/GenBank/DDBJ whole genome shotgun (WGS) entry which is preliminary data.</text>
</comment>
<dbReference type="InterPro" id="IPR003646">
    <property type="entry name" value="SH3-like_bac-type"/>
</dbReference>
<reference evidence="5" key="1">
    <citation type="submission" date="2022-11" db="EMBL/GenBank/DDBJ databases">
        <title>The characterization of three novel Bacteroidetes species and genomic analysis of their roles in tidal elemental geochemical cycles.</title>
        <authorList>
            <person name="Ma K.-J."/>
        </authorList>
    </citation>
    <scope>NUCLEOTIDE SEQUENCE</scope>
    <source>
        <strain evidence="5">M415</strain>
    </source>
</reference>
<dbReference type="SMART" id="SM00287">
    <property type="entry name" value="SH3b"/>
    <property type="match status" value="1"/>
</dbReference>
<dbReference type="EMBL" id="JAPFQP010000001">
    <property type="protein sequence ID" value="MCX2718373.1"/>
    <property type="molecule type" value="Genomic_DNA"/>
</dbReference>
<feature type="domain" description="SH3b" evidence="4">
    <location>
        <begin position="187"/>
        <end position="249"/>
    </location>
</feature>
<keyword evidence="6" id="KW-1185">Reference proteome</keyword>
<dbReference type="SMART" id="SM00028">
    <property type="entry name" value="TPR"/>
    <property type="match status" value="2"/>
</dbReference>
<dbReference type="Pfam" id="PF00515">
    <property type="entry name" value="TPR_1"/>
    <property type="match status" value="1"/>
</dbReference>